<gene>
    <name evidence="1" type="ORF">TR137296</name>
</gene>
<proteinExistence type="predicted"/>
<dbReference type="AlphaFoldDB" id="A0A0X3QCD8"/>
<protein>
    <submittedName>
        <fullName evidence="1">Uncharacterized protein</fullName>
    </submittedName>
</protein>
<organism evidence="1">
    <name type="scientific">Schistocephalus solidus</name>
    <name type="common">Tapeworm</name>
    <dbReference type="NCBI Taxonomy" id="70667"/>
    <lineage>
        <taxon>Eukaryota</taxon>
        <taxon>Metazoa</taxon>
        <taxon>Spiralia</taxon>
        <taxon>Lophotrochozoa</taxon>
        <taxon>Platyhelminthes</taxon>
        <taxon>Cestoda</taxon>
        <taxon>Eucestoda</taxon>
        <taxon>Diphyllobothriidea</taxon>
        <taxon>Diphyllobothriidae</taxon>
        <taxon>Schistocephalus</taxon>
    </lineage>
</organism>
<dbReference type="EMBL" id="GEEE01006189">
    <property type="protein sequence ID" value="JAP57036.1"/>
    <property type="molecule type" value="Transcribed_RNA"/>
</dbReference>
<reference evidence="1" key="1">
    <citation type="submission" date="2016-01" db="EMBL/GenBank/DDBJ databases">
        <title>Reference transcriptome for the parasite Schistocephalus solidus: insights into the molecular evolution of parasitism.</title>
        <authorList>
            <person name="Hebert F.O."/>
            <person name="Grambauer S."/>
            <person name="Barber I."/>
            <person name="Landry C.R."/>
            <person name="Aubin-Horth N."/>
        </authorList>
    </citation>
    <scope>NUCLEOTIDE SEQUENCE</scope>
</reference>
<name>A0A0X3QCD8_SCHSO</name>
<accession>A0A0X3QCD8</accession>
<sequence length="123" mass="13831">MSSKYLIRGRIVGVFNAPNIDCSEKAFDQQLRCTTGNLLLSQDVLVTTKVCKGQQMTCLNLVFTRSPDNIGVVNCLPPLGKSDHVVLIWECTKLSLQVQPLNHRPNIWRGDFEQMKNDLSPDD</sequence>
<evidence type="ECO:0000313" key="1">
    <source>
        <dbReference type="EMBL" id="JAP57036.1"/>
    </source>
</evidence>